<name>A0A820QUX1_9BILA</name>
<feature type="non-terminal residue" evidence="1">
    <location>
        <position position="101"/>
    </location>
</feature>
<accession>A0A820QUX1</accession>
<sequence length="101" mass="11759">GVRDDIDKEDDQESYFRWLEENPNAGLPIGDDDDEDRELQYDDDGNLIAPEVSKVIDPLPPIDHSQIEYSSFEKNFYIEHEVIRNLSDDQVNELRHKLGVN</sequence>
<evidence type="ECO:0000313" key="1">
    <source>
        <dbReference type="EMBL" id="CAF4424913.1"/>
    </source>
</evidence>
<gene>
    <name evidence="1" type="ORF">OXD698_LOCUS52870</name>
</gene>
<dbReference type="AlphaFoldDB" id="A0A820QUX1"/>
<comment type="caution">
    <text evidence="1">The sequence shown here is derived from an EMBL/GenBank/DDBJ whole genome shotgun (WGS) entry which is preliminary data.</text>
</comment>
<organism evidence="1 2">
    <name type="scientific">Adineta steineri</name>
    <dbReference type="NCBI Taxonomy" id="433720"/>
    <lineage>
        <taxon>Eukaryota</taxon>
        <taxon>Metazoa</taxon>
        <taxon>Spiralia</taxon>
        <taxon>Gnathifera</taxon>
        <taxon>Rotifera</taxon>
        <taxon>Eurotatoria</taxon>
        <taxon>Bdelloidea</taxon>
        <taxon>Adinetida</taxon>
        <taxon>Adinetidae</taxon>
        <taxon>Adineta</taxon>
    </lineage>
</organism>
<proteinExistence type="predicted"/>
<protein>
    <submittedName>
        <fullName evidence="1">Uncharacterized protein</fullName>
    </submittedName>
</protein>
<evidence type="ECO:0000313" key="2">
    <source>
        <dbReference type="Proteomes" id="UP000663844"/>
    </source>
</evidence>
<feature type="non-terminal residue" evidence="1">
    <location>
        <position position="1"/>
    </location>
</feature>
<reference evidence="1" key="1">
    <citation type="submission" date="2021-02" db="EMBL/GenBank/DDBJ databases">
        <authorList>
            <person name="Nowell W R."/>
        </authorList>
    </citation>
    <scope>NUCLEOTIDE SEQUENCE</scope>
</reference>
<dbReference type="Proteomes" id="UP000663844">
    <property type="component" value="Unassembled WGS sequence"/>
</dbReference>
<dbReference type="EMBL" id="CAJOAZ010029403">
    <property type="protein sequence ID" value="CAF4424913.1"/>
    <property type="molecule type" value="Genomic_DNA"/>
</dbReference>